<evidence type="ECO:0000256" key="1">
    <source>
        <dbReference type="SAM" id="Coils"/>
    </source>
</evidence>
<dbReference type="PANTHER" id="PTHR32114:SF2">
    <property type="entry name" value="ABC TRANSPORTER ABCH.3"/>
    <property type="match status" value="1"/>
</dbReference>
<evidence type="ECO:0000259" key="2">
    <source>
        <dbReference type="Pfam" id="PF13476"/>
    </source>
</evidence>
<dbReference type="PANTHER" id="PTHR32114">
    <property type="entry name" value="ABC TRANSPORTER ABCH.3"/>
    <property type="match status" value="1"/>
</dbReference>
<dbReference type="Pfam" id="PF13476">
    <property type="entry name" value="AAA_23"/>
    <property type="match status" value="1"/>
</dbReference>
<dbReference type="GO" id="GO:0016887">
    <property type="term" value="F:ATP hydrolysis activity"/>
    <property type="evidence" value="ECO:0007669"/>
    <property type="project" value="InterPro"/>
</dbReference>
<keyword evidence="1" id="KW-0175">Coiled coil</keyword>
<dbReference type="Proteomes" id="UP000054624">
    <property type="component" value="Unassembled WGS sequence"/>
</dbReference>
<dbReference type="InterPro" id="IPR038729">
    <property type="entry name" value="Rad50/SbcC_AAA"/>
</dbReference>
<dbReference type="Gene3D" id="3.40.50.300">
    <property type="entry name" value="P-loop containing nucleotide triphosphate hydrolases"/>
    <property type="match status" value="2"/>
</dbReference>
<dbReference type="AlphaFoldDB" id="A0A158BZH9"/>
<dbReference type="STRING" id="1777137.AWB76_04846"/>
<dbReference type="EMBL" id="FCOI02000018">
    <property type="protein sequence ID" value="SAK75046.1"/>
    <property type="molecule type" value="Genomic_DNA"/>
</dbReference>
<name>A0A158BZH9_9BURK</name>
<accession>A0A158BZH9</accession>
<keyword evidence="4" id="KW-1185">Reference proteome</keyword>
<evidence type="ECO:0000313" key="4">
    <source>
        <dbReference type="Proteomes" id="UP000054624"/>
    </source>
</evidence>
<evidence type="ECO:0000313" key="3">
    <source>
        <dbReference type="EMBL" id="SAK75046.1"/>
    </source>
</evidence>
<feature type="domain" description="Rad50/SbcC-type AAA" evidence="2">
    <location>
        <begin position="7"/>
        <end position="102"/>
    </location>
</feature>
<dbReference type="GO" id="GO:0006302">
    <property type="term" value="P:double-strand break repair"/>
    <property type="evidence" value="ECO:0007669"/>
    <property type="project" value="InterPro"/>
</dbReference>
<gene>
    <name evidence="3" type="ORF">AWB76_04846</name>
</gene>
<feature type="coiled-coil region" evidence="1">
    <location>
        <begin position="473"/>
        <end position="500"/>
    </location>
</feature>
<protein>
    <submittedName>
        <fullName evidence="3">Chromosome segregation protein</fullName>
    </submittedName>
</protein>
<proteinExistence type="predicted"/>
<organism evidence="3 4">
    <name type="scientific">Caballeronia temeraria</name>
    <dbReference type="NCBI Taxonomy" id="1777137"/>
    <lineage>
        <taxon>Bacteria</taxon>
        <taxon>Pseudomonadati</taxon>
        <taxon>Pseudomonadota</taxon>
        <taxon>Betaproteobacteria</taxon>
        <taxon>Burkholderiales</taxon>
        <taxon>Burkholderiaceae</taxon>
        <taxon>Caballeronia</taxon>
    </lineage>
</organism>
<dbReference type="OrthoDB" id="8670240at2"/>
<dbReference type="InterPro" id="IPR027417">
    <property type="entry name" value="P-loop_NTPase"/>
</dbReference>
<dbReference type="SUPFAM" id="SSF52540">
    <property type="entry name" value="P-loop containing nucleoside triphosphate hydrolases"/>
    <property type="match status" value="1"/>
</dbReference>
<dbReference type="RefSeq" id="WP_063936393.1">
    <property type="nucleotide sequence ID" value="NZ_FCOI02000018.1"/>
</dbReference>
<reference evidence="4" key="1">
    <citation type="submission" date="2016-01" db="EMBL/GenBank/DDBJ databases">
        <authorList>
            <person name="Peeters Charlotte."/>
        </authorList>
    </citation>
    <scope>NUCLEOTIDE SEQUENCE [LARGE SCALE GENOMIC DNA]</scope>
</reference>
<sequence>MTQLSTITVTDFRSIRGSVTIPLDAPVVLIHGQNGSGKTSLLSAIELGLTGHVPSLARADRDYISHLVHKFASNGRIVLEGTQIREGRLRTQIDVAKHEVSGDALLSPIAARFYSERCFLAQATLSRLLELYEDKDTRKSDSPLTKFVKDLLGLDHLDALIDGLYDAGDVRRFRSTVPLYWETRENIPALQKEVDRHQKEITEIVGMEADVAKRVAERLKALDLEPALTDDLPALLTHLAGSPEESQLQRFAGLRREIVVVRQQWRSTQSVASVQPRTAAEQQNAAAASALAVWRTSTGKVIEYTLADTMSLFPDMSPSASAGPQDNVTAAMQRVAAELNRCSTLLSRAVDDDKRLESIDRDIEGAKKQAAELEKQVLAQIAGAGQLAKALSDVLPHIHTDDCPVCGRDFREVSEAPLRVHVSAQITALNEGAVRLQALSQERATVAGRQAVAERERGVIVSRKLQPDARNALKARETRLKELNQTLAGLENAAAEGQRLMTAAATASRNLTELHAADQRITNIRETVTSFAHGLPVEPLGSGEALDAALDRLESFSNVQERALARRQSARREATADVKELATLKTRRTSIEKSVEEITERIAKLSGRKDAADLIIADARELAKRARDARTDIVRRVFNDELNAMWRDLFVRLAPEEPFVPAFALPQNSNGPVEAILETHHRSGEKGGNPRAMLSSGNLNTAALTLFLALHLSVAPTLPWLVIDDPVQSMDEVHIAQFAALLRTLSKVHKRKVIIAVHEKPLFDYLALELSPAFPTDKLITVELSRTATGNTKANCQSHFWHTDTAIAA</sequence>